<feature type="transmembrane region" description="Helical" evidence="6">
    <location>
        <begin position="7"/>
        <end position="31"/>
    </location>
</feature>
<protein>
    <submittedName>
        <fullName evidence="7">O-antigen translocase</fullName>
    </submittedName>
</protein>
<dbReference type="InterPro" id="IPR050833">
    <property type="entry name" value="Poly_Biosynth_Transport"/>
</dbReference>
<keyword evidence="2" id="KW-1003">Cell membrane</keyword>
<feature type="transmembrane region" description="Helical" evidence="6">
    <location>
        <begin position="43"/>
        <end position="63"/>
    </location>
</feature>
<dbReference type="Proteomes" id="UP000269134">
    <property type="component" value="Unassembled WGS sequence"/>
</dbReference>
<keyword evidence="3 6" id="KW-0812">Transmembrane</keyword>
<sequence length="423" mass="46873">MNSAYSVLLTVFAHLSKLLVGFLLLKLVSFYLGAEGLGRLGHFMSLLTILSILAGGGILNGVIKYAAEYRNQPFKLVGFVSSAASYSLIFSLLLFVLGVIFSQPIAGVIFGDAQLYPYIIVLALAQVGFSFTNLIIGVCNGVGQNHIYAKIQIIGSLLALPLCWALVANGGLKGAIVGLVCSLLATVFPAFFYSFKTKLSRLVRLSVRGDHDFRKLFRYTLMLLASAIAFPLVEILVRQHLIVMSGYQEAGVWQAATRLSSAYTGLFSVALAYWFVPIISAEKNWLKIHYKTMRILFFVMAVFASGAVVFYWWRSFFIVLLLSHDFNGLLNIIHFQLLGDFFKIGSYVIGFVAVAKAAAKLYIFAELAQSLLFVFFAVCLERNYFGAQGVMMGYAVTYFIYFMACLVVFLVCSRRFCKRGVID</sequence>
<feature type="transmembrane region" description="Helical" evidence="6">
    <location>
        <begin position="216"/>
        <end position="237"/>
    </location>
</feature>
<evidence type="ECO:0000256" key="5">
    <source>
        <dbReference type="ARBA" id="ARBA00023136"/>
    </source>
</evidence>
<name>A0ABX9V3N4_9GAMM</name>
<evidence type="ECO:0000256" key="2">
    <source>
        <dbReference type="ARBA" id="ARBA00022475"/>
    </source>
</evidence>
<feature type="transmembrane region" description="Helical" evidence="6">
    <location>
        <begin position="84"/>
        <end position="109"/>
    </location>
</feature>
<proteinExistence type="predicted"/>
<comment type="subcellular location">
    <subcellularLocation>
        <location evidence="1">Cell membrane</location>
        <topology evidence="1">Multi-pass membrane protein</topology>
    </subcellularLocation>
</comment>
<reference evidence="7 8" key="1">
    <citation type="submission" date="2018-10" db="EMBL/GenBank/DDBJ databases">
        <title>Pseudomonas sp. GL14 genome.</title>
        <authorList>
            <person name="Peng J."/>
            <person name="Liu Z.-P."/>
        </authorList>
    </citation>
    <scope>NUCLEOTIDE SEQUENCE [LARGE SCALE GENOMIC DNA]</scope>
    <source>
        <strain evidence="7 8">GL14</strain>
    </source>
</reference>
<keyword evidence="4 6" id="KW-1133">Transmembrane helix</keyword>
<dbReference type="PANTHER" id="PTHR30250:SF30">
    <property type="entry name" value="LIPID III FLIPPASE"/>
    <property type="match status" value="1"/>
</dbReference>
<feature type="transmembrane region" description="Helical" evidence="6">
    <location>
        <begin position="361"/>
        <end position="385"/>
    </location>
</feature>
<dbReference type="Pfam" id="PF01943">
    <property type="entry name" value="Polysacc_synt"/>
    <property type="match status" value="1"/>
</dbReference>
<feature type="transmembrane region" description="Helical" evidence="6">
    <location>
        <begin position="293"/>
        <end position="313"/>
    </location>
</feature>
<evidence type="ECO:0000256" key="4">
    <source>
        <dbReference type="ARBA" id="ARBA00022989"/>
    </source>
</evidence>
<keyword evidence="8" id="KW-1185">Reference proteome</keyword>
<comment type="caution">
    <text evidence="7">The sequence shown here is derived from an EMBL/GenBank/DDBJ whole genome shotgun (WGS) entry which is preliminary data.</text>
</comment>
<evidence type="ECO:0000313" key="7">
    <source>
        <dbReference type="EMBL" id="RMI00370.1"/>
    </source>
</evidence>
<feature type="transmembrane region" description="Helical" evidence="6">
    <location>
        <begin position="148"/>
        <end position="168"/>
    </location>
</feature>
<evidence type="ECO:0000256" key="6">
    <source>
        <dbReference type="SAM" id="Phobius"/>
    </source>
</evidence>
<dbReference type="CDD" id="cd13125">
    <property type="entry name" value="MATE_like_10"/>
    <property type="match status" value="1"/>
</dbReference>
<feature type="transmembrane region" description="Helical" evidence="6">
    <location>
        <begin position="115"/>
        <end position="136"/>
    </location>
</feature>
<evidence type="ECO:0000313" key="8">
    <source>
        <dbReference type="Proteomes" id="UP000269134"/>
    </source>
</evidence>
<feature type="transmembrane region" description="Helical" evidence="6">
    <location>
        <begin position="333"/>
        <end position="354"/>
    </location>
</feature>
<feature type="transmembrane region" description="Helical" evidence="6">
    <location>
        <begin position="174"/>
        <end position="195"/>
    </location>
</feature>
<organism evidence="7 8">
    <name type="scientific">Stutzerimonas nitrititolerans</name>
    <dbReference type="NCBI Taxonomy" id="2482751"/>
    <lineage>
        <taxon>Bacteria</taxon>
        <taxon>Pseudomonadati</taxon>
        <taxon>Pseudomonadota</taxon>
        <taxon>Gammaproteobacteria</taxon>
        <taxon>Pseudomonadales</taxon>
        <taxon>Pseudomonadaceae</taxon>
        <taxon>Stutzerimonas</taxon>
    </lineage>
</organism>
<dbReference type="PANTHER" id="PTHR30250">
    <property type="entry name" value="PST FAMILY PREDICTED COLANIC ACID TRANSPORTER"/>
    <property type="match status" value="1"/>
</dbReference>
<feature type="transmembrane region" description="Helical" evidence="6">
    <location>
        <begin position="391"/>
        <end position="412"/>
    </location>
</feature>
<evidence type="ECO:0000256" key="3">
    <source>
        <dbReference type="ARBA" id="ARBA00022692"/>
    </source>
</evidence>
<dbReference type="EMBL" id="RFFL01000009">
    <property type="protein sequence ID" value="RMI00370.1"/>
    <property type="molecule type" value="Genomic_DNA"/>
</dbReference>
<feature type="transmembrane region" description="Helical" evidence="6">
    <location>
        <begin position="262"/>
        <end position="281"/>
    </location>
</feature>
<dbReference type="InterPro" id="IPR044550">
    <property type="entry name" value="WzxE"/>
</dbReference>
<evidence type="ECO:0000256" key="1">
    <source>
        <dbReference type="ARBA" id="ARBA00004651"/>
    </source>
</evidence>
<keyword evidence="5 6" id="KW-0472">Membrane</keyword>
<accession>A0ABX9V3N4</accession>
<gene>
    <name evidence="7" type="ORF">EA795_12670</name>
</gene>
<dbReference type="InterPro" id="IPR002797">
    <property type="entry name" value="Polysacc_synth"/>
</dbReference>